<dbReference type="Proteomes" id="UP001152484">
    <property type="component" value="Unassembled WGS sequence"/>
</dbReference>
<evidence type="ECO:0000313" key="1">
    <source>
        <dbReference type="EMBL" id="CAH9071909.1"/>
    </source>
</evidence>
<name>A0A9P0YQE7_CUSEU</name>
<dbReference type="EMBL" id="CAMAPE010000008">
    <property type="protein sequence ID" value="CAH9071909.1"/>
    <property type="molecule type" value="Genomic_DNA"/>
</dbReference>
<dbReference type="AlphaFoldDB" id="A0A9P0YQE7"/>
<organism evidence="1 2">
    <name type="scientific">Cuscuta europaea</name>
    <name type="common">European dodder</name>
    <dbReference type="NCBI Taxonomy" id="41803"/>
    <lineage>
        <taxon>Eukaryota</taxon>
        <taxon>Viridiplantae</taxon>
        <taxon>Streptophyta</taxon>
        <taxon>Embryophyta</taxon>
        <taxon>Tracheophyta</taxon>
        <taxon>Spermatophyta</taxon>
        <taxon>Magnoliopsida</taxon>
        <taxon>eudicotyledons</taxon>
        <taxon>Gunneridae</taxon>
        <taxon>Pentapetalae</taxon>
        <taxon>asterids</taxon>
        <taxon>lamiids</taxon>
        <taxon>Solanales</taxon>
        <taxon>Convolvulaceae</taxon>
        <taxon>Cuscuteae</taxon>
        <taxon>Cuscuta</taxon>
        <taxon>Cuscuta subgen. Cuscuta</taxon>
    </lineage>
</organism>
<reference evidence="1" key="1">
    <citation type="submission" date="2022-07" db="EMBL/GenBank/DDBJ databases">
        <authorList>
            <person name="Macas J."/>
            <person name="Novak P."/>
            <person name="Neumann P."/>
        </authorList>
    </citation>
    <scope>NUCLEOTIDE SEQUENCE</scope>
</reference>
<accession>A0A9P0YQE7</accession>
<gene>
    <name evidence="1" type="ORF">CEURO_LOCUS4112</name>
</gene>
<proteinExistence type="predicted"/>
<keyword evidence="2" id="KW-1185">Reference proteome</keyword>
<sequence>MPTGKGCVWSEHAPRIDGLWAELSLLVPPAAISTPPTKILPFAHAASSPASIKPLCSFIQSSVSTPLSLSTATVATRPLFSVNSQSTAVQSESAFSLTRGSRDVCVRDQRARSSEPGVPPAELQQSELPQRFDPCVICSSL</sequence>
<evidence type="ECO:0000313" key="2">
    <source>
        <dbReference type="Proteomes" id="UP001152484"/>
    </source>
</evidence>
<protein>
    <submittedName>
        <fullName evidence="1">Uncharacterized protein</fullName>
    </submittedName>
</protein>
<comment type="caution">
    <text evidence="1">The sequence shown here is derived from an EMBL/GenBank/DDBJ whole genome shotgun (WGS) entry which is preliminary data.</text>
</comment>